<dbReference type="PANTHER" id="PTHR30287">
    <property type="entry name" value="MEMBRANE COMPONENT OF PREDICTED ABC SUPERFAMILY METABOLITE UPTAKE TRANSPORTER"/>
    <property type="match status" value="1"/>
</dbReference>
<keyword evidence="3 7" id="KW-0812">Transmembrane</keyword>
<feature type="transmembrane region" description="Helical" evidence="7">
    <location>
        <begin position="396"/>
        <end position="414"/>
    </location>
</feature>
<keyword evidence="5 7" id="KW-0472">Membrane</keyword>
<dbReference type="Pfam" id="PF02687">
    <property type="entry name" value="FtsX"/>
    <property type="match status" value="2"/>
</dbReference>
<feature type="domain" description="ABC3 transporter permease C-terminal" evidence="8">
    <location>
        <begin position="694"/>
        <end position="808"/>
    </location>
</feature>
<feature type="compositionally biased region" description="Gly residues" evidence="6">
    <location>
        <begin position="129"/>
        <end position="143"/>
    </location>
</feature>
<feature type="transmembrane region" description="Helical" evidence="7">
    <location>
        <begin position="347"/>
        <end position="368"/>
    </location>
</feature>
<evidence type="ECO:0000313" key="9">
    <source>
        <dbReference type="EMBL" id="OLP57107.1"/>
    </source>
</evidence>
<evidence type="ECO:0000256" key="3">
    <source>
        <dbReference type="ARBA" id="ARBA00022692"/>
    </source>
</evidence>
<evidence type="ECO:0000256" key="2">
    <source>
        <dbReference type="ARBA" id="ARBA00022475"/>
    </source>
</evidence>
<dbReference type="STRING" id="1672749.BJF92_21105"/>
<sequence length="823" mass="87176">MSTALSALLSHWRRRPAQLALLMLGLSLATALWSGVQAINAEARASYDRAAALLGQDRLSTIARADGAPMAQSTFLTLARAGWQVSPVLEGSLRLEGGQRLRLLGIEPLSLPAEAQTLDLQPTGESGKGEGGTGENGEKGGGTGDLLAFITPPGLLYAAPETVARLQGVAGLPPLRAAPNLLPGMALADIGTVQRLLDRPDEISRLLILPNQPMGLLPLAQIAPELAVRQPEAGGDLARLTDSFHLNLTAFGFLAFAVGLFIVYAAIGLAFEQRRATFRTLRALGLSARALTAALLLELLVLALAAGLIGVALGYLVGAALLPGVSASLQGLYGAAVPGTLSFRPQWWASGLAIAVIGTLVAAAQSLWRVWRLPLLSPASPRAWARASEARLKRQAAGGLGLLLISFGIALYGHGLVAGFAVLGALLLGAALLLPVALALVLGLMQRRARGPVSEWFLADTRQQLPGLSLALMALLLALSANIGVGTMVSSFRLTFTGWLDLRLASELYLTARNRPEAERLTAFLAGKVDAILPIWHVDGQLAGAPGAVYGAADHATYRDHWPLLASLPDGWDRVASGKAAMINEQLARRARLAPGDRLTLPEGWTVEIAGVYSDYGNPQGQAIVNSEALTAHYPEVERLRYGLRLPPAQVPALMAELEHRFALPPEAMIDQATVKRRSLEVFEQTFAVTAALNVLTLGVAALAMVASLTTLSAMRLPQLAPVWAMGLTRRQLVRLELLRTLLLAALTFLAALPVGLALAFVLLAIVNVEAFGWRLPMHVFPTDWLWLGLSALLAALVAAAFPLRRLALTAPADLLKVFAHER</sequence>
<dbReference type="EMBL" id="MKIO01000020">
    <property type="protein sequence ID" value="OLP57107.1"/>
    <property type="molecule type" value="Genomic_DNA"/>
</dbReference>
<comment type="subcellular location">
    <subcellularLocation>
        <location evidence="1">Cell membrane</location>
        <topology evidence="1">Multi-pass membrane protein</topology>
    </subcellularLocation>
</comment>
<reference evidence="9 10" key="1">
    <citation type="submission" date="2016-09" db="EMBL/GenBank/DDBJ databases">
        <title>Rhizobium sp. nov., a novel species isolated from the rice rhizosphere.</title>
        <authorList>
            <person name="Zhao J."/>
            <person name="Zhang X."/>
        </authorList>
    </citation>
    <scope>NUCLEOTIDE SEQUENCE [LARGE SCALE GENOMIC DNA]</scope>
    <source>
        <strain evidence="9 10">MH17</strain>
    </source>
</reference>
<evidence type="ECO:0000256" key="1">
    <source>
        <dbReference type="ARBA" id="ARBA00004651"/>
    </source>
</evidence>
<name>A0A1Q9AP78_9HYPH</name>
<dbReference type="AlphaFoldDB" id="A0A1Q9AP78"/>
<dbReference type="InterPro" id="IPR038766">
    <property type="entry name" value="Membrane_comp_ABC_pdt"/>
</dbReference>
<evidence type="ECO:0000256" key="6">
    <source>
        <dbReference type="SAM" id="MobiDB-lite"/>
    </source>
</evidence>
<evidence type="ECO:0000256" key="7">
    <source>
        <dbReference type="SAM" id="Phobius"/>
    </source>
</evidence>
<dbReference type="Proteomes" id="UP000186143">
    <property type="component" value="Unassembled WGS sequence"/>
</dbReference>
<dbReference type="PANTHER" id="PTHR30287:SF2">
    <property type="entry name" value="BLL1001 PROTEIN"/>
    <property type="match status" value="1"/>
</dbReference>
<dbReference type="GO" id="GO:0005886">
    <property type="term" value="C:plasma membrane"/>
    <property type="evidence" value="ECO:0007669"/>
    <property type="project" value="UniProtKB-SubCell"/>
</dbReference>
<feature type="transmembrane region" description="Helical" evidence="7">
    <location>
        <begin position="465"/>
        <end position="485"/>
    </location>
</feature>
<evidence type="ECO:0000313" key="10">
    <source>
        <dbReference type="Proteomes" id="UP000186143"/>
    </source>
</evidence>
<feature type="transmembrane region" description="Helical" evidence="7">
    <location>
        <begin position="785"/>
        <end position="804"/>
    </location>
</feature>
<comment type="caution">
    <text evidence="9">The sequence shown here is derived from an EMBL/GenBank/DDBJ whole genome shotgun (WGS) entry which is preliminary data.</text>
</comment>
<evidence type="ECO:0000256" key="5">
    <source>
        <dbReference type="ARBA" id="ARBA00023136"/>
    </source>
</evidence>
<protein>
    <submittedName>
        <fullName evidence="9">ABC transporter permease</fullName>
    </submittedName>
</protein>
<feature type="transmembrane region" description="Helical" evidence="7">
    <location>
        <begin position="420"/>
        <end position="444"/>
    </location>
</feature>
<feature type="transmembrane region" description="Helical" evidence="7">
    <location>
        <begin position="291"/>
        <end position="317"/>
    </location>
</feature>
<organism evidence="9 10">
    <name type="scientific">Xaviernesmea rhizosphaerae</name>
    <dbReference type="NCBI Taxonomy" id="1672749"/>
    <lineage>
        <taxon>Bacteria</taxon>
        <taxon>Pseudomonadati</taxon>
        <taxon>Pseudomonadota</taxon>
        <taxon>Alphaproteobacteria</taxon>
        <taxon>Hyphomicrobiales</taxon>
        <taxon>Rhizobiaceae</taxon>
        <taxon>Rhizobium/Agrobacterium group</taxon>
        <taxon>Xaviernesmea</taxon>
    </lineage>
</organism>
<gene>
    <name evidence="9" type="ORF">BJF92_21105</name>
</gene>
<feature type="region of interest" description="Disordered" evidence="6">
    <location>
        <begin position="115"/>
        <end position="143"/>
    </location>
</feature>
<feature type="transmembrane region" description="Helical" evidence="7">
    <location>
        <begin position="695"/>
        <end position="717"/>
    </location>
</feature>
<proteinExistence type="predicted"/>
<evidence type="ECO:0000259" key="8">
    <source>
        <dbReference type="Pfam" id="PF02687"/>
    </source>
</evidence>
<keyword evidence="4 7" id="KW-1133">Transmembrane helix</keyword>
<feature type="domain" description="ABC3 transporter permease C-terminal" evidence="8">
    <location>
        <begin position="250"/>
        <end position="366"/>
    </location>
</feature>
<keyword evidence="2" id="KW-1003">Cell membrane</keyword>
<accession>A0A1Q9AP78</accession>
<feature type="transmembrane region" description="Helical" evidence="7">
    <location>
        <begin position="248"/>
        <end position="271"/>
    </location>
</feature>
<dbReference type="InterPro" id="IPR003838">
    <property type="entry name" value="ABC3_permease_C"/>
</dbReference>
<feature type="transmembrane region" description="Helical" evidence="7">
    <location>
        <begin position="738"/>
        <end position="765"/>
    </location>
</feature>
<evidence type="ECO:0000256" key="4">
    <source>
        <dbReference type="ARBA" id="ARBA00022989"/>
    </source>
</evidence>